<keyword evidence="1" id="KW-1133">Transmembrane helix</keyword>
<dbReference type="AlphaFoldDB" id="A0A2S8FRA7"/>
<dbReference type="RefSeq" id="WP_105330445.1">
    <property type="nucleotide sequence ID" value="NZ_PUHY01000010.1"/>
</dbReference>
<dbReference type="OrthoDB" id="256351at2"/>
<proteinExistence type="predicted"/>
<feature type="transmembrane region" description="Helical" evidence="1">
    <location>
        <begin position="343"/>
        <end position="368"/>
    </location>
</feature>
<evidence type="ECO:0008006" key="5">
    <source>
        <dbReference type="Google" id="ProtNLM"/>
    </source>
</evidence>
<reference evidence="3 4" key="1">
    <citation type="submission" date="2018-02" db="EMBL/GenBank/DDBJ databases">
        <title>Comparative genomes isolates from brazilian mangrove.</title>
        <authorList>
            <person name="Araujo J.E."/>
            <person name="Taketani R.G."/>
            <person name="Silva M.C.P."/>
            <person name="Loureco M.V."/>
            <person name="Andreote F.D."/>
        </authorList>
    </citation>
    <scope>NUCLEOTIDE SEQUENCE [LARGE SCALE GENOMIC DNA]</scope>
    <source>
        <strain evidence="3 4">Hex-1 MGV</strain>
    </source>
</reference>
<keyword evidence="1" id="KW-0472">Membrane</keyword>
<organism evidence="3 4">
    <name type="scientific">Blastopirellula marina</name>
    <dbReference type="NCBI Taxonomy" id="124"/>
    <lineage>
        <taxon>Bacteria</taxon>
        <taxon>Pseudomonadati</taxon>
        <taxon>Planctomycetota</taxon>
        <taxon>Planctomycetia</taxon>
        <taxon>Pirellulales</taxon>
        <taxon>Pirellulaceae</taxon>
        <taxon>Blastopirellula</taxon>
    </lineage>
</organism>
<dbReference type="Proteomes" id="UP000238322">
    <property type="component" value="Unassembled WGS sequence"/>
</dbReference>
<feature type="transmembrane region" description="Helical" evidence="1">
    <location>
        <begin position="380"/>
        <end position="399"/>
    </location>
</feature>
<feature type="transmembrane region" description="Helical" evidence="1">
    <location>
        <begin position="293"/>
        <end position="323"/>
    </location>
</feature>
<sequence>MRTLLVLVTYLSFSLLCPLITNAAEFLSGQEVTIAADETWDGDVYVSAQSVNIAGTVKGDLVVCAQKLHVTGTIEGGVFAACQQILLEGDCGRTCRLASQVAEVGEGAKLDGDLVAAGYSLTVNQDAVISGDLVYAGFQTLLRGEIARNVWAAVNRAELFGGVGGELSITTAGSHAPDPLMTDEFWPGTPLVKIPRVPSGLTIHDSATVGSKLIYNSPSEADISAMAKVTGPIEWIEPASPGKEPQQKMDYAWQQIKRFLTILAMGVLMIVVCPQTTGGVVEQIIQRPIASFLAGIVAVPLSVVMSVLVIALIVAIPMGFGWLDFDGLAVAGSFIASFAAVTYLGSLAFYFVFGAAVITCITLGRVVFSDHRITSRGPMILMLGFGLIFYVVLTCVPFLGMGIFVTAILFGFGGIFLWFMGKVLAGSAENRPRAATDGK</sequence>
<dbReference type="EMBL" id="PUHY01000010">
    <property type="protein sequence ID" value="PQO34715.1"/>
    <property type="molecule type" value="Genomic_DNA"/>
</dbReference>
<feature type="chain" id="PRO_5015665673" description="Polymer-forming cytoskeletal protein" evidence="2">
    <location>
        <begin position="24"/>
        <end position="439"/>
    </location>
</feature>
<evidence type="ECO:0000313" key="4">
    <source>
        <dbReference type="Proteomes" id="UP000238322"/>
    </source>
</evidence>
<keyword evidence="2" id="KW-0732">Signal</keyword>
<evidence type="ECO:0000256" key="2">
    <source>
        <dbReference type="SAM" id="SignalP"/>
    </source>
</evidence>
<feature type="signal peptide" evidence="2">
    <location>
        <begin position="1"/>
        <end position="23"/>
    </location>
</feature>
<evidence type="ECO:0000256" key="1">
    <source>
        <dbReference type="SAM" id="Phobius"/>
    </source>
</evidence>
<feature type="transmembrane region" description="Helical" evidence="1">
    <location>
        <begin position="259"/>
        <end position="281"/>
    </location>
</feature>
<accession>A0A2S8FRA7</accession>
<keyword evidence="1" id="KW-0812">Transmembrane</keyword>
<evidence type="ECO:0000313" key="3">
    <source>
        <dbReference type="EMBL" id="PQO34715.1"/>
    </source>
</evidence>
<name>A0A2S8FRA7_9BACT</name>
<comment type="caution">
    <text evidence="3">The sequence shown here is derived from an EMBL/GenBank/DDBJ whole genome shotgun (WGS) entry which is preliminary data.</text>
</comment>
<protein>
    <recommendedName>
        <fullName evidence="5">Polymer-forming cytoskeletal protein</fullName>
    </recommendedName>
</protein>
<feature type="transmembrane region" description="Helical" evidence="1">
    <location>
        <begin position="405"/>
        <end position="425"/>
    </location>
</feature>
<gene>
    <name evidence="3" type="ORF">C5Y83_14535</name>
</gene>